<evidence type="ECO:0000313" key="2">
    <source>
        <dbReference type="EMBL" id="KAJ7021242.1"/>
    </source>
</evidence>
<proteinExistence type="predicted"/>
<keyword evidence="3" id="KW-1185">Reference proteome</keyword>
<comment type="caution">
    <text evidence="2">The sequence shown here is derived from an EMBL/GenBank/DDBJ whole genome shotgun (WGS) entry which is preliminary data.</text>
</comment>
<name>A0AAD6S633_9AGAR</name>
<reference evidence="2" key="1">
    <citation type="submission" date="2023-03" db="EMBL/GenBank/DDBJ databases">
        <title>Massive genome expansion in bonnet fungi (Mycena s.s.) driven by repeated elements and novel gene families across ecological guilds.</title>
        <authorList>
            <consortium name="Lawrence Berkeley National Laboratory"/>
            <person name="Harder C.B."/>
            <person name="Miyauchi S."/>
            <person name="Viragh M."/>
            <person name="Kuo A."/>
            <person name="Thoen E."/>
            <person name="Andreopoulos B."/>
            <person name="Lu D."/>
            <person name="Skrede I."/>
            <person name="Drula E."/>
            <person name="Henrissat B."/>
            <person name="Morin E."/>
            <person name="Kohler A."/>
            <person name="Barry K."/>
            <person name="LaButti K."/>
            <person name="Morin E."/>
            <person name="Salamov A."/>
            <person name="Lipzen A."/>
            <person name="Mereny Z."/>
            <person name="Hegedus B."/>
            <person name="Baldrian P."/>
            <person name="Stursova M."/>
            <person name="Weitz H."/>
            <person name="Taylor A."/>
            <person name="Grigoriev I.V."/>
            <person name="Nagy L.G."/>
            <person name="Martin F."/>
            <person name="Kauserud H."/>
        </authorList>
    </citation>
    <scope>NUCLEOTIDE SEQUENCE</scope>
    <source>
        <strain evidence="2">CBHHK200</strain>
    </source>
</reference>
<feature type="region of interest" description="Disordered" evidence="1">
    <location>
        <begin position="54"/>
        <end position="96"/>
    </location>
</feature>
<sequence length="179" mass="18214">MTNHSRSSQPAPTAPTLALGYTAQPMMIMPFAFMVVPFGASLPVGAQLQVSAAPTPAPAAPAPAPAPAAQSDAPASGAKSEDKATTVPAAATRPPGPFLANEVFSVTPTEPLGPIEEEVAAPEWYAITRGRFVGVVDQYALSAVAISGVAHGARKAYTTQHLALAAFNQALTWGGVQVV</sequence>
<gene>
    <name evidence="2" type="ORF">C8F04DRAFT_1195722</name>
</gene>
<dbReference type="EMBL" id="JARJCM010000238">
    <property type="protein sequence ID" value="KAJ7021242.1"/>
    <property type="molecule type" value="Genomic_DNA"/>
</dbReference>
<dbReference type="Proteomes" id="UP001218188">
    <property type="component" value="Unassembled WGS sequence"/>
</dbReference>
<feature type="compositionally biased region" description="Low complexity" evidence="1">
    <location>
        <begin position="67"/>
        <end position="78"/>
    </location>
</feature>
<dbReference type="AlphaFoldDB" id="A0AAD6S633"/>
<evidence type="ECO:0000313" key="3">
    <source>
        <dbReference type="Proteomes" id="UP001218188"/>
    </source>
</evidence>
<evidence type="ECO:0000256" key="1">
    <source>
        <dbReference type="SAM" id="MobiDB-lite"/>
    </source>
</evidence>
<feature type="compositionally biased region" description="Pro residues" evidence="1">
    <location>
        <begin position="55"/>
        <end position="66"/>
    </location>
</feature>
<protein>
    <submittedName>
        <fullName evidence="2">Uncharacterized protein</fullName>
    </submittedName>
</protein>
<organism evidence="2 3">
    <name type="scientific">Mycena alexandri</name>
    <dbReference type="NCBI Taxonomy" id="1745969"/>
    <lineage>
        <taxon>Eukaryota</taxon>
        <taxon>Fungi</taxon>
        <taxon>Dikarya</taxon>
        <taxon>Basidiomycota</taxon>
        <taxon>Agaricomycotina</taxon>
        <taxon>Agaricomycetes</taxon>
        <taxon>Agaricomycetidae</taxon>
        <taxon>Agaricales</taxon>
        <taxon>Marasmiineae</taxon>
        <taxon>Mycenaceae</taxon>
        <taxon>Mycena</taxon>
    </lineage>
</organism>
<accession>A0AAD6S633</accession>